<dbReference type="RefSeq" id="WP_034695562.1">
    <property type="nucleotide sequence ID" value="NZ_CABGTX010000007.1"/>
</dbReference>
<gene>
    <name evidence="1" type="ORF">GFU50_07785</name>
</gene>
<sequence>MIEYNVDIKTIDSINIDIFEEDNWKRVIKGLLREVKYQIKLINHTEEVINDCYSGDKVKQNISKKNMKK</sequence>
<reference evidence="1 2" key="1">
    <citation type="submission" date="2019-11" db="EMBL/GenBank/DDBJ databases">
        <title>Detection and genome characteristic of a blood enterococcus casselifavus isolate from Zhengzhou,china.</title>
        <authorList>
            <person name="Wen P."/>
        </authorList>
    </citation>
    <scope>NUCLEOTIDE SEQUENCE [LARGE SCALE GENOMIC DNA]</scope>
    <source>
        <strain evidence="1 2">EC291</strain>
    </source>
</reference>
<accession>A0ABD6Z027</accession>
<evidence type="ECO:0000313" key="2">
    <source>
        <dbReference type="Proteomes" id="UP000422837"/>
    </source>
</evidence>
<organism evidence="1 2">
    <name type="scientific">Enterococcus casseliflavus</name>
    <name type="common">Enterococcus flavescens</name>
    <dbReference type="NCBI Taxonomy" id="37734"/>
    <lineage>
        <taxon>Bacteria</taxon>
        <taxon>Bacillati</taxon>
        <taxon>Bacillota</taxon>
        <taxon>Bacilli</taxon>
        <taxon>Lactobacillales</taxon>
        <taxon>Enterococcaceae</taxon>
        <taxon>Enterococcus</taxon>
    </lineage>
</organism>
<proteinExistence type="predicted"/>
<protein>
    <submittedName>
        <fullName evidence="1">Uncharacterized protein</fullName>
    </submittedName>
</protein>
<dbReference type="Proteomes" id="UP000422837">
    <property type="component" value="Chromosome"/>
</dbReference>
<dbReference type="AlphaFoldDB" id="A0ABD6Z027"/>
<dbReference type="EMBL" id="CP046123">
    <property type="protein sequence ID" value="QGN29414.1"/>
    <property type="molecule type" value="Genomic_DNA"/>
</dbReference>
<name>A0ABD6Z027_ENTCA</name>
<evidence type="ECO:0000313" key="1">
    <source>
        <dbReference type="EMBL" id="QGN29414.1"/>
    </source>
</evidence>